<gene>
    <name evidence="2" type="ORF">EDD18DRAFT_1189013</name>
</gene>
<evidence type="ECO:0000256" key="1">
    <source>
        <dbReference type="SAM" id="SignalP"/>
    </source>
</evidence>
<evidence type="ECO:0000313" key="2">
    <source>
        <dbReference type="EMBL" id="KAK0489688.1"/>
    </source>
</evidence>
<feature type="chain" id="PRO_5041394788" description="Secreted protein" evidence="1">
    <location>
        <begin position="19"/>
        <end position="99"/>
    </location>
</feature>
<proteinExistence type="predicted"/>
<name>A0AA39UJ16_9AGAR</name>
<keyword evidence="3" id="KW-1185">Reference proteome</keyword>
<evidence type="ECO:0008006" key="4">
    <source>
        <dbReference type="Google" id="ProtNLM"/>
    </source>
</evidence>
<feature type="signal peptide" evidence="1">
    <location>
        <begin position="1"/>
        <end position="18"/>
    </location>
</feature>
<reference evidence="2" key="1">
    <citation type="submission" date="2023-06" db="EMBL/GenBank/DDBJ databases">
        <authorList>
            <consortium name="Lawrence Berkeley National Laboratory"/>
            <person name="Ahrendt S."/>
            <person name="Sahu N."/>
            <person name="Indic B."/>
            <person name="Wong-Bajracharya J."/>
            <person name="Merenyi Z."/>
            <person name="Ke H.-M."/>
            <person name="Monk M."/>
            <person name="Kocsube S."/>
            <person name="Drula E."/>
            <person name="Lipzen A."/>
            <person name="Balint B."/>
            <person name="Henrissat B."/>
            <person name="Andreopoulos B."/>
            <person name="Martin F.M."/>
            <person name="Harder C.B."/>
            <person name="Rigling D."/>
            <person name="Ford K.L."/>
            <person name="Foster G.D."/>
            <person name="Pangilinan J."/>
            <person name="Papanicolaou A."/>
            <person name="Barry K."/>
            <person name="LaButti K."/>
            <person name="Viragh M."/>
            <person name="Koriabine M."/>
            <person name="Yan M."/>
            <person name="Riley R."/>
            <person name="Champramary S."/>
            <person name="Plett K.L."/>
            <person name="Tsai I.J."/>
            <person name="Slot J."/>
            <person name="Sipos G."/>
            <person name="Plett J."/>
            <person name="Nagy L.G."/>
            <person name="Grigoriev I.V."/>
        </authorList>
    </citation>
    <scope>NUCLEOTIDE SEQUENCE</scope>
    <source>
        <strain evidence="2">HWK02</strain>
    </source>
</reference>
<comment type="caution">
    <text evidence="2">The sequence shown here is derived from an EMBL/GenBank/DDBJ whole genome shotgun (WGS) entry which is preliminary data.</text>
</comment>
<sequence>MVWYWLSQLTLSIPALFSSEVSKKHYCIVHHVGEPSSLMIAVWMNVSLNERTICENIACQYKQCAQSMLLVGIGWRTLHDGCRLLRTLDNGPSSTSATR</sequence>
<evidence type="ECO:0000313" key="3">
    <source>
        <dbReference type="Proteomes" id="UP001175228"/>
    </source>
</evidence>
<dbReference type="Proteomes" id="UP001175228">
    <property type="component" value="Unassembled WGS sequence"/>
</dbReference>
<protein>
    <recommendedName>
        <fullName evidence="4">Secreted protein</fullName>
    </recommendedName>
</protein>
<organism evidence="2 3">
    <name type="scientific">Armillaria luteobubalina</name>
    <dbReference type="NCBI Taxonomy" id="153913"/>
    <lineage>
        <taxon>Eukaryota</taxon>
        <taxon>Fungi</taxon>
        <taxon>Dikarya</taxon>
        <taxon>Basidiomycota</taxon>
        <taxon>Agaricomycotina</taxon>
        <taxon>Agaricomycetes</taxon>
        <taxon>Agaricomycetidae</taxon>
        <taxon>Agaricales</taxon>
        <taxon>Marasmiineae</taxon>
        <taxon>Physalacriaceae</taxon>
        <taxon>Armillaria</taxon>
    </lineage>
</organism>
<dbReference type="EMBL" id="JAUEPU010000037">
    <property type="protein sequence ID" value="KAK0489688.1"/>
    <property type="molecule type" value="Genomic_DNA"/>
</dbReference>
<dbReference type="AlphaFoldDB" id="A0AA39UJ16"/>
<keyword evidence="1" id="KW-0732">Signal</keyword>
<accession>A0AA39UJ16</accession>